<dbReference type="EMBL" id="PSQE01000008">
    <property type="protein sequence ID" value="RHN40811.1"/>
    <property type="molecule type" value="Genomic_DNA"/>
</dbReference>
<accession>A0A396GKV6</accession>
<evidence type="ECO:0000313" key="1">
    <source>
        <dbReference type="EMBL" id="RHN40811.1"/>
    </source>
</evidence>
<dbReference type="AlphaFoldDB" id="A0A396GKV6"/>
<dbReference type="Proteomes" id="UP000265566">
    <property type="component" value="Chromosome 8"/>
</dbReference>
<sequence>MYRSVKIKILLSKSVSLKKSNTIRHGYGIYLPWMISLTVSYEHIYVLNPLEFHFFLNLICEPLCLYFLPLNDSKLLCHSHLLLPLLKIHVS</sequence>
<evidence type="ECO:0000313" key="2">
    <source>
        <dbReference type="Proteomes" id="UP000265566"/>
    </source>
</evidence>
<dbReference type="Gramene" id="rna47025">
    <property type="protein sequence ID" value="RHN40811.1"/>
    <property type="gene ID" value="gene47025"/>
</dbReference>
<reference evidence="2" key="1">
    <citation type="journal article" date="2018" name="Nat. Plants">
        <title>Whole-genome landscape of Medicago truncatula symbiotic genes.</title>
        <authorList>
            <person name="Pecrix Y."/>
            <person name="Staton S.E."/>
            <person name="Sallet E."/>
            <person name="Lelandais-Briere C."/>
            <person name="Moreau S."/>
            <person name="Carrere S."/>
            <person name="Blein T."/>
            <person name="Jardinaud M.F."/>
            <person name="Latrasse D."/>
            <person name="Zouine M."/>
            <person name="Zahm M."/>
            <person name="Kreplak J."/>
            <person name="Mayjonade B."/>
            <person name="Satge C."/>
            <person name="Perez M."/>
            <person name="Cauet S."/>
            <person name="Marande W."/>
            <person name="Chantry-Darmon C."/>
            <person name="Lopez-Roques C."/>
            <person name="Bouchez O."/>
            <person name="Berard A."/>
            <person name="Debelle F."/>
            <person name="Munos S."/>
            <person name="Bendahmane A."/>
            <person name="Berges H."/>
            <person name="Niebel A."/>
            <person name="Buitink J."/>
            <person name="Frugier F."/>
            <person name="Benhamed M."/>
            <person name="Crespi M."/>
            <person name="Gouzy J."/>
            <person name="Gamas P."/>
        </authorList>
    </citation>
    <scope>NUCLEOTIDE SEQUENCE [LARGE SCALE GENOMIC DNA]</scope>
    <source>
        <strain evidence="2">cv. Jemalong A17</strain>
    </source>
</reference>
<protein>
    <submittedName>
        <fullName evidence="1">Uncharacterized protein</fullName>
    </submittedName>
</protein>
<gene>
    <name evidence="1" type="ORF">MtrunA17_Chr8g0358931</name>
</gene>
<comment type="caution">
    <text evidence="1">The sequence shown here is derived from an EMBL/GenBank/DDBJ whole genome shotgun (WGS) entry which is preliminary data.</text>
</comment>
<proteinExistence type="predicted"/>
<organism evidence="1 2">
    <name type="scientific">Medicago truncatula</name>
    <name type="common">Barrel medic</name>
    <name type="synonym">Medicago tribuloides</name>
    <dbReference type="NCBI Taxonomy" id="3880"/>
    <lineage>
        <taxon>Eukaryota</taxon>
        <taxon>Viridiplantae</taxon>
        <taxon>Streptophyta</taxon>
        <taxon>Embryophyta</taxon>
        <taxon>Tracheophyta</taxon>
        <taxon>Spermatophyta</taxon>
        <taxon>Magnoliopsida</taxon>
        <taxon>eudicotyledons</taxon>
        <taxon>Gunneridae</taxon>
        <taxon>Pentapetalae</taxon>
        <taxon>rosids</taxon>
        <taxon>fabids</taxon>
        <taxon>Fabales</taxon>
        <taxon>Fabaceae</taxon>
        <taxon>Papilionoideae</taxon>
        <taxon>50 kb inversion clade</taxon>
        <taxon>NPAAA clade</taxon>
        <taxon>Hologalegina</taxon>
        <taxon>IRL clade</taxon>
        <taxon>Trifolieae</taxon>
        <taxon>Medicago</taxon>
    </lineage>
</organism>
<name>A0A396GKV6_MEDTR</name>